<feature type="compositionally biased region" description="Polar residues" evidence="1">
    <location>
        <begin position="110"/>
        <end position="136"/>
    </location>
</feature>
<feature type="region of interest" description="Disordered" evidence="1">
    <location>
        <begin position="100"/>
        <end position="179"/>
    </location>
</feature>
<evidence type="ECO:0000313" key="3">
    <source>
        <dbReference type="Proteomes" id="UP000708208"/>
    </source>
</evidence>
<accession>A0A8J2PE49</accession>
<feature type="region of interest" description="Disordered" evidence="1">
    <location>
        <begin position="334"/>
        <end position="356"/>
    </location>
</feature>
<evidence type="ECO:0000256" key="1">
    <source>
        <dbReference type="SAM" id="MobiDB-lite"/>
    </source>
</evidence>
<comment type="caution">
    <text evidence="2">The sequence shown here is derived from an EMBL/GenBank/DDBJ whole genome shotgun (WGS) entry which is preliminary data.</text>
</comment>
<feature type="compositionally biased region" description="Polar residues" evidence="1">
    <location>
        <begin position="7"/>
        <end position="29"/>
    </location>
</feature>
<evidence type="ECO:0000313" key="2">
    <source>
        <dbReference type="EMBL" id="CAG7818368.1"/>
    </source>
</evidence>
<organism evidence="2 3">
    <name type="scientific">Allacma fusca</name>
    <dbReference type="NCBI Taxonomy" id="39272"/>
    <lineage>
        <taxon>Eukaryota</taxon>
        <taxon>Metazoa</taxon>
        <taxon>Ecdysozoa</taxon>
        <taxon>Arthropoda</taxon>
        <taxon>Hexapoda</taxon>
        <taxon>Collembola</taxon>
        <taxon>Symphypleona</taxon>
        <taxon>Sminthuridae</taxon>
        <taxon>Allacma</taxon>
    </lineage>
</organism>
<dbReference type="Proteomes" id="UP000708208">
    <property type="component" value="Unassembled WGS sequence"/>
</dbReference>
<name>A0A8J2PE49_9HEXA</name>
<sequence length="356" mass="39461">MPLSGQLEKSMTRTSGAATNGQASDNSDPVQVANTISSVTDTVFSAIESVLNATIGQIQPRKLFPIPLVSLGVNKAFTSNQAQGLGGKSQNKKIDSINSETSIAKGKGSRTLSQTNDESLSSEYADIPSNSKSNVESQDDTIPEAKLEQLTDPVESDNENSTNYITSNELSSESEESQEVPIPWLKDIKGRPHQSDKHRKLDMLNETLDPYKKFNSDDLYDFPELVPTDGNVSDLKWRESHWEDKTKELGRDGFNVTEGNWTKGFRELGHWEGPNKTEGTWLEEGLYKGMWSMTKHLGRSLIEIFWTKQFDAQINITMGGNDTSTFVNGNWSEGNSTKEVGIDEPDGFIPHEDIHP</sequence>
<gene>
    <name evidence="2" type="ORF">AFUS01_LOCUS28874</name>
</gene>
<dbReference type="AlphaFoldDB" id="A0A8J2PE49"/>
<protein>
    <submittedName>
        <fullName evidence="2">Uncharacterized protein</fullName>
    </submittedName>
</protein>
<keyword evidence="3" id="KW-1185">Reference proteome</keyword>
<feature type="region of interest" description="Disordered" evidence="1">
    <location>
        <begin position="1"/>
        <end position="29"/>
    </location>
</feature>
<dbReference type="EMBL" id="CAJVCH010418848">
    <property type="protein sequence ID" value="CAG7818368.1"/>
    <property type="molecule type" value="Genomic_DNA"/>
</dbReference>
<proteinExistence type="predicted"/>
<reference evidence="2" key="1">
    <citation type="submission" date="2021-06" db="EMBL/GenBank/DDBJ databases">
        <authorList>
            <person name="Hodson N. C."/>
            <person name="Mongue J. A."/>
            <person name="Jaron S. K."/>
        </authorList>
    </citation>
    <scope>NUCLEOTIDE SEQUENCE</scope>
</reference>